<organism evidence="1 2">
    <name type="scientific">Nesidiocoris tenuis</name>
    <dbReference type="NCBI Taxonomy" id="355587"/>
    <lineage>
        <taxon>Eukaryota</taxon>
        <taxon>Metazoa</taxon>
        <taxon>Ecdysozoa</taxon>
        <taxon>Arthropoda</taxon>
        <taxon>Hexapoda</taxon>
        <taxon>Insecta</taxon>
        <taxon>Pterygota</taxon>
        <taxon>Neoptera</taxon>
        <taxon>Paraneoptera</taxon>
        <taxon>Hemiptera</taxon>
        <taxon>Heteroptera</taxon>
        <taxon>Panheteroptera</taxon>
        <taxon>Cimicomorpha</taxon>
        <taxon>Miridae</taxon>
        <taxon>Dicyphina</taxon>
        <taxon>Nesidiocoris</taxon>
    </lineage>
</organism>
<dbReference type="InterPro" id="IPR043502">
    <property type="entry name" value="DNA/RNA_pol_sf"/>
</dbReference>
<gene>
    <name evidence="1" type="ORF">NTEN_LOCUS8255</name>
</gene>
<dbReference type="SUPFAM" id="SSF56672">
    <property type="entry name" value="DNA/RNA polymerases"/>
    <property type="match status" value="1"/>
</dbReference>
<dbReference type="Proteomes" id="UP000479000">
    <property type="component" value="Unassembled WGS sequence"/>
</dbReference>
<accession>A0A6H5GHV4</accession>
<dbReference type="EMBL" id="CADCXU010012370">
    <property type="protein sequence ID" value="CAB0002468.1"/>
    <property type="molecule type" value="Genomic_DNA"/>
</dbReference>
<sequence length="294" mass="33867">MYPSIAIVNRIYPEHLGEKFCDINKYFFDERLRVGKKTTAGAVYKLAMNGVYGDSNNAYGPFYDPKYTMTVTVNGQLMLAMLCEWLLKVPGLSIVQSNTDGVTMMCPHVQMDVMRQVCKQWEALTKLELEEVLYERMAIRDVNNYIAVPYKGDPKRKGAYEYNYQYHQDPSAMIAPMAAEAALVYDRDIRTFITGHNNPFDFMLRGKVPRASTLVMRWPEWGAEQPVQNTTRYFISRSGGYLIKKMPPKGQVGTYKRKNKLTDEYYYSVLREIQAKGGERMDAAGTPYDERIHN</sequence>
<proteinExistence type="predicted"/>
<evidence type="ECO:0000313" key="2">
    <source>
        <dbReference type="Proteomes" id="UP000479000"/>
    </source>
</evidence>
<evidence type="ECO:0000313" key="1">
    <source>
        <dbReference type="EMBL" id="CAB0002468.1"/>
    </source>
</evidence>
<keyword evidence="2" id="KW-1185">Reference proteome</keyword>
<dbReference type="Gene3D" id="3.90.1600.10">
    <property type="entry name" value="Palm domain of DNA polymerase"/>
    <property type="match status" value="1"/>
</dbReference>
<dbReference type="GO" id="GO:0071897">
    <property type="term" value="P:DNA biosynthetic process"/>
    <property type="evidence" value="ECO:0007669"/>
    <property type="project" value="UniProtKB-ARBA"/>
</dbReference>
<dbReference type="AlphaFoldDB" id="A0A6H5GHV4"/>
<feature type="non-terminal residue" evidence="1">
    <location>
        <position position="294"/>
    </location>
</feature>
<protein>
    <submittedName>
        <fullName evidence="1">Uncharacterized protein</fullName>
    </submittedName>
</protein>
<name>A0A6H5GHV4_9HEMI</name>
<reference evidence="1 2" key="1">
    <citation type="submission" date="2020-02" db="EMBL/GenBank/DDBJ databases">
        <authorList>
            <person name="Ferguson B K."/>
        </authorList>
    </citation>
    <scope>NUCLEOTIDE SEQUENCE [LARGE SCALE GENOMIC DNA]</scope>
</reference>
<dbReference type="InterPro" id="IPR023211">
    <property type="entry name" value="DNA_pol_palm_dom_sf"/>
</dbReference>